<dbReference type="AlphaFoldDB" id="A0A0A2XQI8"/>
<reference evidence="1 2" key="1">
    <citation type="submission" date="2014-08" db="EMBL/GenBank/DDBJ databases">
        <title>Chaperone-usher fimbriae in a diverse selection of Gallibacterium genomes.</title>
        <authorList>
            <person name="Kudirkiene E."/>
            <person name="Bager R.J."/>
            <person name="Johnson T.J."/>
            <person name="Bojesen A.M."/>
        </authorList>
    </citation>
    <scope>NUCLEOTIDE SEQUENCE [LARGE SCALE GENOMIC DNA]</scope>
    <source>
        <strain evidence="1 2">20558/3kl.</strain>
    </source>
</reference>
<evidence type="ECO:0008006" key="3">
    <source>
        <dbReference type="Google" id="ProtNLM"/>
    </source>
</evidence>
<evidence type="ECO:0000313" key="2">
    <source>
        <dbReference type="Proteomes" id="UP000030526"/>
    </source>
</evidence>
<dbReference type="Proteomes" id="UP000030526">
    <property type="component" value="Unassembled WGS sequence"/>
</dbReference>
<dbReference type="Pfam" id="PF09950">
    <property type="entry name" value="Major_capside"/>
    <property type="match status" value="1"/>
</dbReference>
<dbReference type="RefSeq" id="WP_039083574.1">
    <property type="nucleotide sequence ID" value="NZ_JPXS01000015.1"/>
</dbReference>
<protein>
    <recommendedName>
        <fullName evidence="3">DUF2184 domain-containing protein</fullName>
    </recommendedName>
</protein>
<dbReference type="InterPro" id="IPR020049">
    <property type="entry name" value="Major_capsid-like"/>
</dbReference>
<comment type="caution">
    <text evidence="1">The sequence shown here is derived from an EMBL/GenBank/DDBJ whole genome shotgun (WGS) entry which is preliminary data.</text>
</comment>
<proteinExistence type="predicted"/>
<accession>A0A0A2XQI8</accession>
<sequence length="377" mass="41236">MQQLSQKKQAISGRTFADRLSKNKPVIAMDSADVERYKDLEHLGIGFTDKYLRDAPDVYGMDDVQGGVYTPSGGAPIQFLQTFLPGFVRAALAPRKIDEIVGIQTIGEWHDEEVVQPVLETLGDAVPYADLSPVPLSSWNAAFERRTVVRFEKGIKVGTLESARASAMRLDSASAKRTAAANALHIQRNLIGFRGYNDGNSRTFGLLNDPSLLPYETVSDGAAGSPKWSKKTFLEITADLRNAFTQLEIQSNGVVDARNTPTVLALPTGASNFLSVVSEMGISVEQWLTETYPKNRRVTAPQFQKANGGADVFYLFAEEVYGDDSDDDNRVFIQVVPATFMALGIENKSKGIVEDYTNATAGVMCKRPYAVYRGTGI</sequence>
<dbReference type="EMBL" id="JPXS01000015">
    <property type="protein sequence ID" value="KGQ33197.1"/>
    <property type="molecule type" value="Genomic_DNA"/>
</dbReference>
<gene>
    <name evidence="1" type="ORF">JP32_03060</name>
</gene>
<name>A0A0A2XQI8_9PAST</name>
<organism evidence="1 2">
    <name type="scientific">Gallibacterium anatis</name>
    <dbReference type="NCBI Taxonomy" id="750"/>
    <lineage>
        <taxon>Bacteria</taxon>
        <taxon>Pseudomonadati</taxon>
        <taxon>Pseudomonadota</taxon>
        <taxon>Gammaproteobacteria</taxon>
        <taxon>Pasteurellales</taxon>
        <taxon>Pasteurellaceae</taxon>
        <taxon>Gallibacterium</taxon>
    </lineage>
</organism>
<evidence type="ECO:0000313" key="1">
    <source>
        <dbReference type="EMBL" id="KGQ33197.1"/>
    </source>
</evidence>